<evidence type="ECO:0000313" key="2">
    <source>
        <dbReference type="Proteomes" id="UP001174694"/>
    </source>
</evidence>
<accession>A0AA38VI03</accession>
<keyword evidence="2" id="KW-1185">Reference proteome</keyword>
<evidence type="ECO:0000313" key="1">
    <source>
        <dbReference type="EMBL" id="KAJ9151879.1"/>
    </source>
</evidence>
<gene>
    <name evidence="1" type="ORF">NKR23_g2642</name>
</gene>
<dbReference type="EMBL" id="JANBVO010000005">
    <property type="protein sequence ID" value="KAJ9151879.1"/>
    <property type="molecule type" value="Genomic_DNA"/>
</dbReference>
<dbReference type="AlphaFoldDB" id="A0AA38VI03"/>
<proteinExistence type="predicted"/>
<name>A0AA38VI03_9PEZI</name>
<comment type="caution">
    <text evidence="1">The sequence shown here is derived from an EMBL/GenBank/DDBJ whole genome shotgun (WGS) entry which is preliminary data.</text>
</comment>
<dbReference type="Proteomes" id="UP001174694">
    <property type="component" value="Unassembled WGS sequence"/>
</dbReference>
<reference evidence="1" key="1">
    <citation type="submission" date="2022-07" db="EMBL/GenBank/DDBJ databases">
        <title>Fungi with potential for degradation of polypropylene.</title>
        <authorList>
            <person name="Gostincar C."/>
        </authorList>
    </citation>
    <scope>NUCLEOTIDE SEQUENCE</scope>
    <source>
        <strain evidence="1">EXF-13308</strain>
    </source>
</reference>
<protein>
    <submittedName>
        <fullName evidence="1">Uncharacterized protein</fullName>
    </submittedName>
</protein>
<sequence>MDKQQDKPMAEACNILEEPNKEIEAITAARAQLGRKLTTELDKAKALQAEIDRRIKTLASLTGKFSSEFLFAFF</sequence>
<organism evidence="1 2">
    <name type="scientific">Pleurostoma richardsiae</name>
    <dbReference type="NCBI Taxonomy" id="41990"/>
    <lineage>
        <taxon>Eukaryota</taxon>
        <taxon>Fungi</taxon>
        <taxon>Dikarya</taxon>
        <taxon>Ascomycota</taxon>
        <taxon>Pezizomycotina</taxon>
        <taxon>Sordariomycetes</taxon>
        <taxon>Sordariomycetidae</taxon>
        <taxon>Calosphaeriales</taxon>
        <taxon>Pleurostomataceae</taxon>
        <taxon>Pleurostoma</taxon>
    </lineage>
</organism>